<protein>
    <submittedName>
        <fullName evidence="2">Uncharacterized protein</fullName>
    </submittedName>
</protein>
<dbReference type="Proteomes" id="UP000001055">
    <property type="component" value="Unassembled WGS sequence"/>
</dbReference>
<dbReference type="GeneID" id="5982261"/>
<dbReference type="HOGENOM" id="CLU_1548156_0_0_1"/>
<evidence type="ECO:0000256" key="1">
    <source>
        <dbReference type="SAM" id="MobiDB-lite"/>
    </source>
</evidence>
<dbReference type="AlphaFoldDB" id="Q0TZ44"/>
<dbReference type="KEGG" id="pno:SNOG_15171"/>
<reference evidence="3" key="1">
    <citation type="journal article" date="2007" name="Plant Cell">
        <title>Dothideomycete-plant interactions illuminated by genome sequencing and EST analysis of the wheat pathogen Stagonospora nodorum.</title>
        <authorList>
            <person name="Hane J.K."/>
            <person name="Lowe R.G."/>
            <person name="Solomon P.S."/>
            <person name="Tan K.C."/>
            <person name="Schoch C.L."/>
            <person name="Spatafora J.W."/>
            <person name="Crous P.W."/>
            <person name="Kodira C."/>
            <person name="Birren B.W."/>
            <person name="Galagan J.E."/>
            <person name="Torriani S.F."/>
            <person name="McDonald B.A."/>
            <person name="Oliver R.P."/>
        </authorList>
    </citation>
    <scope>NUCLEOTIDE SEQUENCE [LARGE SCALE GENOMIC DNA]</scope>
    <source>
        <strain evidence="3">SN15 / ATCC MYA-4574 / FGSC 10173</strain>
    </source>
</reference>
<dbReference type="RefSeq" id="XP_001805333.1">
    <property type="nucleotide sequence ID" value="XM_001805281.1"/>
</dbReference>
<proteinExistence type="predicted"/>
<dbReference type="InParanoid" id="Q0TZ44"/>
<feature type="region of interest" description="Disordered" evidence="1">
    <location>
        <begin position="21"/>
        <end position="40"/>
    </location>
</feature>
<sequence>MDLNPAPRVAKRLYKNASRFNHRPEQHHLHPNTMSSPTSSPNFWQPLLSTIDNTPPWFSALPELLGTLYQLSKAIDCGYLRPRPVKRMVPDVVISAAIINRYPVYQWLVHGKTFSTSVVVLWVGLHLAVVALLVMAARARRISEECGRKLEELKREGVERGFEKAEGCRECGH</sequence>
<feature type="compositionally biased region" description="Low complexity" evidence="1">
    <location>
        <begin position="31"/>
        <end position="40"/>
    </location>
</feature>
<evidence type="ECO:0000313" key="2">
    <source>
        <dbReference type="EMBL" id="EAT77396.1"/>
    </source>
</evidence>
<dbReference type="VEuPathDB" id="FungiDB:JI435_151710"/>
<evidence type="ECO:0000313" key="3">
    <source>
        <dbReference type="Proteomes" id="UP000001055"/>
    </source>
</evidence>
<name>Q0TZ44_PHANO</name>
<accession>Q0TZ44</accession>
<dbReference type="EMBL" id="CH445360">
    <property type="protein sequence ID" value="EAT77396.1"/>
    <property type="molecule type" value="Genomic_DNA"/>
</dbReference>
<organism evidence="2 3">
    <name type="scientific">Phaeosphaeria nodorum (strain SN15 / ATCC MYA-4574 / FGSC 10173)</name>
    <name type="common">Glume blotch fungus</name>
    <name type="synonym">Parastagonospora nodorum</name>
    <dbReference type="NCBI Taxonomy" id="321614"/>
    <lineage>
        <taxon>Eukaryota</taxon>
        <taxon>Fungi</taxon>
        <taxon>Dikarya</taxon>
        <taxon>Ascomycota</taxon>
        <taxon>Pezizomycotina</taxon>
        <taxon>Dothideomycetes</taxon>
        <taxon>Pleosporomycetidae</taxon>
        <taxon>Pleosporales</taxon>
        <taxon>Pleosporineae</taxon>
        <taxon>Phaeosphaeriaceae</taxon>
        <taxon>Parastagonospora</taxon>
    </lineage>
</organism>
<gene>
    <name evidence="2" type="ORF">SNOG_15171</name>
</gene>